<evidence type="ECO:0000313" key="2">
    <source>
        <dbReference type="Proteomes" id="UP000245998"/>
    </source>
</evidence>
<comment type="caution">
    <text evidence="1">The sequence shown here is derived from an EMBL/GenBank/DDBJ whole genome shotgun (WGS) entry which is preliminary data.</text>
</comment>
<accession>A0A2U1K3L9</accession>
<dbReference type="GO" id="GO:0010468">
    <property type="term" value="P:regulation of gene expression"/>
    <property type="evidence" value="ECO:0007669"/>
    <property type="project" value="InterPro"/>
</dbReference>
<name>A0A2U1K3L9_9BACI</name>
<dbReference type="Pfam" id="PF10955">
    <property type="entry name" value="Fin"/>
    <property type="match status" value="1"/>
</dbReference>
<reference evidence="1 2" key="1">
    <citation type="submission" date="2018-04" db="EMBL/GenBank/DDBJ databases">
        <title>Camelliibacillus theae gen. nov., sp. nov., isolated from Pu'er tea.</title>
        <authorList>
            <person name="Niu L."/>
        </authorList>
    </citation>
    <scope>NUCLEOTIDE SEQUENCE [LARGE SCALE GENOMIC DNA]</scope>
    <source>
        <strain evidence="1 2">T8</strain>
    </source>
</reference>
<proteinExistence type="predicted"/>
<dbReference type="AlphaFoldDB" id="A0A2U1K3L9"/>
<dbReference type="EMBL" id="QCZG01000012">
    <property type="protein sequence ID" value="PWA12127.1"/>
    <property type="molecule type" value="Genomic_DNA"/>
</dbReference>
<dbReference type="InterPro" id="IPR020115">
    <property type="entry name" value="Fin"/>
</dbReference>
<dbReference type="OrthoDB" id="2084556at2"/>
<protein>
    <submittedName>
        <fullName evidence="1">Peptide ABC transporter permease</fullName>
    </submittedName>
</protein>
<dbReference type="Proteomes" id="UP000245998">
    <property type="component" value="Unassembled WGS sequence"/>
</dbReference>
<gene>
    <name evidence="1" type="ORF">DCC39_07725</name>
</gene>
<dbReference type="RefSeq" id="WP_116554319.1">
    <property type="nucleotide sequence ID" value="NZ_QCZG01000012.1"/>
</dbReference>
<organism evidence="1 2">
    <name type="scientific">Pueribacillus theae</name>
    <dbReference type="NCBI Taxonomy" id="2171751"/>
    <lineage>
        <taxon>Bacteria</taxon>
        <taxon>Bacillati</taxon>
        <taxon>Bacillota</taxon>
        <taxon>Bacilli</taxon>
        <taxon>Bacillales</taxon>
        <taxon>Bacillaceae</taxon>
        <taxon>Pueribacillus</taxon>
    </lineage>
</organism>
<keyword evidence="2" id="KW-1185">Reference proteome</keyword>
<evidence type="ECO:0000313" key="1">
    <source>
        <dbReference type="EMBL" id="PWA12127.1"/>
    </source>
</evidence>
<sequence>MAIVYECRHCQQEVGRIDAIEVEERSLGFQVLTNEERLEMITYEQNGDVKVKTICENCQEALDRNPIFHQLDSFIQ</sequence>